<dbReference type="EMBL" id="CM047943">
    <property type="protein sequence ID" value="KAI9900336.1"/>
    <property type="molecule type" value="Genomic_DNA"/>
</dbReference>
<comment type="caution">
    <text evidence="1">The sequence shown here is derived from an EMBL/GenBank/DDBJ whole genome shotgun (WGS) entry which is preliminary data.</text>
</comment>
<protein>
    <submittedName>
        <fullName evidence="1">Uncharacterized protein</fullName>
    </submittedName>
</protein>
<gene>
    <name evidence="1" type="ORF">N3K66_004598</name>
</gene>
<accession>A0ACC0V4F9</accession>
<evidence type="ECO:0000313" key="2">
    <source>
        <dbReference type="Proteomes" id="UP001163324"/>
    </source>
</evidence>
<name>A0ACC0V4F9_9HYPO</name>
<sequence>MDNRLKALLLLFLLLMLYFLDYGWTPTIKKQSSGLDQVDEEPEVQAGRFRNTSYTSLDKRQTAGYSVPVGMDPTRPPINVFEVALPVMTDKGIASDKGTTRLEYWDDEAVTINLMRHRFENSFGRPYVGIYTPLSKSAPEDFTFNRGYIELTMFSSGCQYDRLASLWLDDTEIFRMSTAQPSDGGVEWTQRKDITPLVSVFSQPHALIFDLGNRVDSNICHAAFDVSMKLTIFHKSSYGPNVISADAVVPLSAKRSAKGMAGAFMYPDQAAEVIVKMPHQNVRSAMLTVAATGQADEEMWWANVPQSVVGQVERGANNKSLPLQGYGSFREVVVSLDGQVMGLVWPFPTVSPGSLAPTLHRPVVGPQTFDMREQEIDVTAWLPILCDGEEHLITMHVLGVDDTGINGAQWHMPSAYWVLSGKIFLWLEEDSSSITNGTKAVSSRSIMDYVAKSTGSSSGVTYSQSITSFLQVSSTVWTPGGPRHVTWDQDFSMQASGSVGDSGFSQSVQNSYIGSGRARHNDHAFFTSGFKYPITAKYSYQRGGESDGDNYDLAVSAEIDQGFWISLMGQTPWVTGLVPFMCMHRIEVPTGTILDIWRRGKGFFYQANGGKDTGGWAELRHHLSLGSADEWNEDVPFPLMTLKNLYNRDVEVVNGTLTMDEEWVIRDDMPIDSPTYPQGIFDTMPQRRDLAGSDGGHAAPLSLGTFAPLEMTRLGGTNPFNNLEDVRYSRAYLTFGPDITITDKGAQLGIRARGDHKVKPVDDDDGGKFPGYEGTSAGLQPPKELIDNNVFADEAGRLYNLTSGEVYFPETGQVYNISDLEGNGVDVQPPARNWTMPTLGEVKA</sequence>
<keyword evidence="2" id="KW-1185">Reference proteome</keyword>
<organism evidence="1 2">
    <name type="scientific">Trichothecium roseum</name>
    <dbReference type="NCBI Taxonomy" id="47278"/>
    <lineage>
        <taxon>Eukaryota</taxon>
        <taxon>Fungi</taxon>
        <taxon>Dikarya</taxon>
        <taxon>Ascomycota</taxon>
        <taxon>Pezizomycotina</taxon>
        <taxon>Sordariomycetes</taxon>
        <taxon>Hypocreomycetidae</taxon>
        <taxon>Hypocreales</taxon>
        <taxon>Hypocreales incertae sedis</taxon>
        <taxon>Trichothecium</taxon>
    </lineage>
</organism>
<reference evidence="1" key="1">
    <citation type="submission" date="2022-10" db="EMBL/GenBank/DDBJ databases">
        <title>Complete Genome of Trichothecium roseum strain YXFP-22015, a Plant Pathogen Isolated from Citrus.</title>
        <authorList>
            <person name="Wang Y."/>
            <person name="Zhu L."/>
        </authorList>
    </citation>
    <scope>NUCLEOTIDE SEQUENCE</scope>
    <source>
        <strain evidence="1">YXFP-22015</strain>
    </source>
</reference>
<evidence type="ECO:0000313" key="1">
    <source>
        <dbReference type="EMBL" id="KAI9900336.1"/>
    </source>
</evidence>
<proteinExistence type="predicted"/>
<dbReference type="Proteomes" id="UP001163324">
    <property type="component" value="Chromosome 4"/>
</dbReference>